<organism evidence="4">
    <name type="scientific">freshwater metagenome</name>
    <dbReference type="NCBI Taxonomy" id="449393"/>
    <lineage>
        <taxon>unclassified sequences</taxon>
        <taxon>metagenomes</taxon>
        <taxon>ecological metagenomes</taxon>
    </lineage>
</organism>
<dbReference type="InterPro" id="IPR005561">
    <property type="entry name" value="ANTAR"/>
</dbReference>
<evidence type="ECO:0000259" key="3">
    <source>
        <dbReference type="PROSITE" id="PS50921"/>
    </source>
</evidence>
<protein>
    <submittedName>
        <fullName evidence="4">Unannotated protein</fullName>
    </submittedName>
</protein>
<evidence type="ECO:0000313" key="4">
    <source>
        <dbReference type="EMBL" id="CAB4669801.1"/>
    </source>
</evidence>
<evidence type="ECO:0000256" key="1">
    <source>
        <dbReference type="ARBA" id="ARBA00023015"/>
    </source>
</evidence>
<dbReference type="SMART" id="SM01012">
    <property type="entry name" value="ANTAR"/>
    <property type="match status" value="1"/>
</dbReference>
<proteinExistence type="predicted"/>
<dbReference type="EMBL" id="CAEZWE010000145">
    <property type="protein sequence ID" value="CAB4669801.1"/>
    <property type="molecule type" value="Genomic_DNA"/>
</dbReference>
<sequence length="227" mass="25122">MNLDNNTRAIAEMFTDMADMFCETVDNDSIHMLLMYSLDASGLQHGKIVLDACGNESALHTSVSAPSEHIEKSSDYLPQRARSTLHTEFSITGEPGRLQCEYAFPMRVRGVCLGVISLYSSNQQPLSEHSIVVLQSIADIAATTIDQTHRINQAYLLVSQLQNALDSRVLIEQAKGVIAERNKVDFSSAFHEIRTLARQEQRPVRAVAAEIVAHHHCLFASGKTLTQ</sequence>
<dbReference type="SUPFAM" id="SSF52172">
    <property type="entry name" value="CheY-like"/>
    <property type="match status" value="1"/>
</dbReference>
<keyword evidence="2" id="KW-0804">Transcription</keyword>
<dbReference type="Gene3D" id="3.30.450.40">
    <property type="match status" value="1"/>
</dbReference>
<feature type="domain" description="ANTAR" evidence="3">
    <location>
        <begin position="151"/>
        <end position="212"/>
    </location>
</feature>
<dbReference type="SUPFAM" id="SSF55781">
    <property type="entry name" value="GAF domain-like"/>
    <property type="match status" value="1"/>
</dbReference>
<keyword evidence="1" id="KW-0805">Transcription regulation</keyword>
<dbReference type="InterPro" id="IPR011006">
    <property type="entry name" value="CheY-like_superfamily"/>
</dbReference>
<evidence type="ECO:0000256" key="2">
    <source>
        <dbReference type="ARBA" id="ARBA00023163"/>
    </source>
</evidence>
<dbReference type="InterPro" id="IPR036388">
    <property type="entry name" value="WH-like_DNA-bd_sf"/>
</dbReference>
<dbReference type="InterPro" id="IPR029016">
    <property type="entry name" value="GAF-like_dom_sf"/>
</dbReference>
<reference evidence="4" key="1">
    <citation type="submission" date="2020-05" db="EMBL/GenBank/DDBJ databases">
        <authorList>
            <person name="Chiriac C."/>
            <person name="Salcher M."/>
            <person name="Ghai R."/>
            <person name="Kavagutti S V."/>
        </authorList>
    </citation>
    <scope>NUCLEOTIDE SEQUENCE</scope>
</reference>
<accession>A0A6J6M6P5</accession>
<gene>
    <name evidence="4" type="ORF">UFOPK2169_01898</name>
</gene>
<dbReference type="Gene3D" id="1.10.10.10">
    <property type="entry name" value="Winged helix-like DNA-binding domain superfamily/Winged helix DNA-binding domain"/>
    <property type="match status" value="1"/>
</dbReference>
<dbReference type="Pfam" id="PF03861">
    <property type="entry name" value="ANTAR"/>
    <property type="match status" value="1"/>
</dbReference>
<dbReference type="GO" id="GO:0003723">
    <property type="term" value="F:RNA binding"/>
    <property type="evidence" value="ECO:0007669"/>
    <property type="project" value="InterPro"/>
</dbReference>
<name>A0A6J6M6P5_9ZZZZ</name>
<dbReference type="AlphaFoldDB" id="A0A6J6M6P5"/>
<dbReference type="PROSITE" id="PS50921">
    <property type="entry name" value="ANTAR"/>
    <property type="match status" value="1"/>
</dbReference>